<name>A0ABY6LCB7_9ARAC</name>
<keyword evidence="3" id="KW-1185">Reference proteome</keyword>
<feature type="region of interest" description="Disordered" evidence="1">
    <location>
        <begin position="347"/>
        <end position="437"/>
    </location>
</feature>
<sequence length="454" mass="51337">MLNNGPISWCSQKQNCVSLSTTESEYIAASKATKEAIWLRQLLREFHQEQVKPTTIFCDNQSCIRLVHNPEYRKRTKHIDISYHFIRDQFQKHAIDLLYVCSNDQAADIFTKALPPERYRRLRSQLGLFETTKCSSVITYQTINKAIPQCHLKVSKATISEGRKLIKILQSAVTIYIEDFKTYLHRRTLKIPWTDMVTNNQVLDQMGTELQLIKFIKQRTLAGHVISSCRAVRPLLREVFASCEVPLDLQAWLFGVGLHPEAVKPTRVVIRGVQGVAETGSMVLSQGVTVESRQTAMLKSKVWGKKVGLQLQGNDPCVRGQMPKMAFQCGGKQTFWGHLRRVEDAEIEKSSSVVRNKEDTEAESKGDRIHHSEAQRKGDEVKDPQTAIKGNESVNNSRATSENAEEVKDSEEETKASEFEDSKEAGEVKYSRTDKAKVGKKVIGTIAGYLPQLK</sequence>
<evidence type="ECO:0000313" key="3">
    <source>
        <dbReference type="Proteomes" id="UP001235939"/>
    </source>
</evidence>
<proteinExistence type="predicted"/>
<evidence type="ECO:0000313" key="2">
    <source>
        <dbReference type="EMBL" id="UYV78824.1"/>
    </source>
</evidence>
<dbReference type="PANTHER" id="PTHR11439">
    <property type="entry name" value="GAG-POL-RELATED RETROTRANSPOSON"/>
    <property type="match status" value="1"/>
</dbReference>
<dbReference type="Proteomes" id="UP001235939">
    <property type="component" value="Chromosome 16"/>
</dbReference>
<feature type="compositionally biased region" description="Polar residues" evidence="1">
    <location>
        <begin position="392"/>
        <end position="402"/>
    </location>
</feature>
<accession>A0ABY6LCB7</accession>
<organism evidence="2 3">
    <name type="scientific">Cordylochernes scorpioides</name>
    <dbReference type="NCBI Taxonomy" id="51811"/>
    <lineage>
        <taxon>Eukaryota</taxon>
        <taxon>Metazoa</taxon>
        <taxon>Ecdysozoa</taxon>
        <taxon>Arthropoda</taxon>
        <taxon>Chelicerata</taxon>
        <taxon>Arachnida</taxon>
        <taxon>Pseudoscorpiones</taxon>
        <taxon>Cheliferoidea</taxon>
        <taxon>Chernetidae</taxon>
        <taxon>Cordylochernes</taxon>
    </lineage>
</organism>
<feature type="compositionally biased region" description="Basic and acidic residues" evidence="1">
    <location>
        <begin position="347"/>
        <end position="383"/>
    </location>
</feature>
<gene>
    <name evidence="2" type="ORF">LAZ67_16002904</name>
</gene>
<protein>
    <recommendedName>
        <fullName evidence="4">Copia protein</fullName>
    </recommendedName>
</protein>
<dbReference type="EMBL" id="CP092878">
    <property type="protein sequence ID" value="UYV78824.1"/>
    <property type="molecule type" value="Genomic_DNA"/>
</dbReference>
<evidence type="ECO:0008006" key="4">
    <source>
        <dbReference type="Google" id="ProtNLM"/>
    </source>
</evidence>
<evidence type="ECO:0000256" key="1">
    <source>
        <dbReference type="SAM" id="MobiDB-lite"/>
    </source>
</evidence>
<feature type="compositionally biased region" description="Basic and acidic residues" evidence="1">
    <location>
        <begin position="413"/>
        <end position="437"/>
    </location>
</feature>
<dbReference type="PANTHER" id="PTHR11439:SF483">
    <property type="entry name" value="PEPTIDE SYNTHASE GLIP-LIKE, PUTATIVE (AFU_ORTHOLOGUE AFUA_3G12920)-RELATED"/>
    <property type="match status" value="1"/>
</dbReference>
<dbReference type="CDD" id="cd09272">
    <property type="entry name" value="RNase_HI_RT_Ty1"/>
    <property type="match status" value="1"/>
</dbReference>
<reference evidence="2 3" key="1">
    <citation type="submission" date="2022-01" db="EMBL/GenBank/DDBJ databases">
        <title>A chromosomal length assembly of Cordylochernes scorpioides.</title>
        <authorList>
            <person name="Zeh D."/>
            <person name="Zeh J."/>
        </authorList>
    </citation>
    <scope>NUCLEOTIDE SEQUENCE [LARGE SCALE GENOMIC DNA]</scope>
    <source>
        <strain evidence="2">IN4F17</strain>
        <tissue evidence="2">Whole Body</tissue>
    </source>
</reference>